<keyword evidence="15" id="KW-1185">Reference proteome</keyword>
<evidence type="ECO:0000256" key="6">
    <source>
        <dbReference type="ARBA" id="ARBA00022955"/>
    </source>
</evidence>
<evidence type="ECO:0000256" key="8">
    <source>
        <dbReference type="ARBA" id="ARBA00023011"/>
    </source>
</evidence>
<feature type="transmembrane region" description="Helical" evidence="13">
    <location>
        <begin position="6"/>
        <end position="28"/>
    </location>
</feature>
<dbReference type="GO" id="GO:0030674">
    <property type="term" value="F:protein-macromolecule adaptor activity"/>
    <property type="evidence" value="ECO:0007669"/>
    <property type="project" value="TreeGrafter"/>
</dbReference>
<evidence type="ECO:0000256" key="2">
    <source>
        <dbReference type="ARBA" id="ARBA00005377"/>
    </source>
</evidence>
<keyword evidence="4 13" id="KW-0812">Transmembrane</keyword>
<evidence type="ECO:0000256" key="5">
    <source>
        <dbReference type="ARBA" id="ARBA00022824"/>
    </source>
</evidence>
<reference evidence="14" key="1">
    <citation type="journal article" date="2020" name="Stud. Mycol.">
        <title>101 Dothideomycetes genomes: a test case for predicting lifestyles and emergence of pathogens.</title>
        <authorList>
            <person name="Haridas S."/>
            <person name="Albert R."/>
            <person name="Binder M."/>
            <person name="Bloem J."/>
            <person name="Labutti K."/>
            <person name="Salamov A."/>
            <person name="Andreopoulos B."/>
            <person name="Baker S."/>
            <person name="Barry K."/>
            <person name="Bills G."/>
            <person name="Bluhm B."/>
            <person name="Cannon C."/>
            <person name="Castanera R."/>
            <person name="Culley D."/>
            <person name="Daum C."/>
            <person name="Ezra D."/>
            <person name="Gonzalez J."/>
            <person name="Henrissat B."/>
            <person name="Kuo A."/>
            <person name="Liang C."/>
            <person name="Lipzen A."/>
            <person name="Lutzoni F."/>
            <person name="Magnuson J."/>
            <person name="Mondo S."/>
            <person name="Nolan M."/>
            <person name="Ohm R."/>
            <person name="Pangilinan J."/>
            <person name="Park H.-J."/>
            <person name="Ramirez L."/>
            <person name="Alfaro M."/>
            <person name="Sun H."/>
            <person name="Tritt A."/>
            <person name="Yoshinaga Y."/>
            <person name="Zwiers L.-H."/>
            <person name="Turgeon B."/>
            <person name="Goodwin S."/>
            <person name="Spatafora J."/>
            <person name="Crous P."/>
            <person name="Grigoriev I."/>
        </authorList>
    </citation>
    <scope>NUCLEOTIDE SEQUENCE</scope>
    <source>
        <strain evidence="14">CBS 627.86</strain>
    </source>
</reference>
<dbReference type="Proteomes" id="UP000799770">
    <property type="component" value="Unassembled WGS sequence"/>
</dbReference>
<dbReference type="AlphaFoldDB" id="A0A6A5YTY3"/>
<keyword evidence="3" id="KW-0444">Lipid biosynthesis</keyword>
<evidence type="ECO:0000256" key="10">
    <source>
        <dbReference type="ARBA" id="ARBA00023136"/>
    </source>
</evidence>
<organism evidence="14 15">
    <name type="scientific">Lophiotrema nucula</name>
    <dbReference type="NCBI Taxonomy" id="690887"/>
    <lineage>
        <taxon>Eukaryota</taxon>
        <taxon>Fungi</taxon>
        <taxon>Dikarya</taxon>
        <taxon>Ascomycota</taxon>
        <taxon>Pezizomycotina</taxon>
        <taxon>Dothideomycetes</taxon>
        <taxon>Pleosporomycetidae</taxon>
        <taxon>Pleosporales</taxon>
        <taxon>Lophiotremataceae</taxon>
        <taxon>Lophiotrema</taxon>
    </lineage>
</organism>
<dbReference type="Pfam" id="PF03694">
    <property type="entry name" value="Erg28"/>
    <property type="match status" value="1"/>
</dbReference>
<feature type="transmembrane region" description="Helical" evidence="13">
    <location>
        <begin position="49"/>
        <end position="68"/>
    </location>
</feature>
<keyword evidence="5" id="KW-0256">Endoplasmic reticulum</keyword>
<evidence type="ECO:0000313" key="15">
    <source>
        <dbReference type="Proteomes" id="UP000799770"/>
    </source>
</evidence>
<keyword evidence="9" id="KW-0443">Lipid metabolism</keyword>
<keyword evidence="7 13" id="KW-1133">Transmembrane helix</keyword>
<feature type="transmembrane region" description="Helical" evidence="13">
    <location>
        <begin position="111"/>
        <end position="128"/>
    </location>
</feature>
<evidence type="ECO:0000256" key="7">
    <source>
        <dbReference type="ARBA" id="ARBA00022989"/>
    </source>
</evidence>
<sequence>MSPNDGYLPYWLVFTSILALAHSIICYIASPQTSLKQFSGPNHPPPTPLLAHIYGIKNVYTALIRLYAAMNVGNRELYDLALLTYVGVLFMSVTEMFVWKTMRGKEAAFPLFNAGVGLVWMIGMRGWYVGA</sequence>
<comment type="subcellular location">
    <subcellularLocation>
        <location evidence="1">Endoplasmic reticulum membrane</location>
        <topology evidence="1">Multi-pass membrane protein</topology>
    </subcellularLocation>
</comment>
<evidence type="ECO:0000256" key="11">
    <source>
        <dbReference type="ARBA" id="ARBA00023166"/>
    </source>
</evidence>
<evidence type="ECO:0000256" key="3">
    <source>
        <dbReference type="ARBA" id="ARBA00022516"/>
    </source>
</evidence>
<dbReference type="InterPro" id="IPR005352">
    <property type="entry name" value="Erg28"/>
</dbReference>
<dbReference type="PANTHER" id="PTHR15451">
    <property type="entry name" value="ERGOSTEROL BIOSYNTHETIC PROTEIN 28-RELATED"/>
    <property type="match status" value="1"/>
</dbReference>
<dbReference type="PANTHER" id="PTHR15451:SF19">
    <property type="entry name" value="ERGOSTEROL BIOSYNTHETIC PROTEIN 28 HOMOLOG"/>
    <property type="match status" value="1"/>
</dbReference>
<dbReference type="GO" id="GO:0005789">
    <property type="term" value="C:endoplasmic reticulum membrane"/>
    <property type="evidence" value="ECO:0007669"/>
    <property type="project" value="UniProtKB-SubCell"/>
</dbReference>
<proteinExistence type="inferred from homology"/>
<comment type="similarity">
    <text evidence="2">Belongs to the ERG28 family.</text>
</comment>
<evidence type="ECO:0000256" key="9">
    <source>
        <dbReference type="ARBA" id="ARBA00023098"/>
    </source>
</evidence>
<evidence type="ECO:0000256" key="1">
    <source>
        <dbReference type="ARBA" id="ARBA00004477"/>
    </source>
</evidence>
<dbReference type="OrthoDB" id="6485510at2759"/>
<keyword evidence="8" id="KW-0756">Sterol biosynthesis</keyword>
<keyword evidence="10 13" id="KW-0472">Membrane</keyword>
<name>A0A6A5YTY3_9PLEO</name>
<gene>
    <name evidence="14" type="ORF">BDV96DRAFT_584052</name>
</gene>
<dbReference type="GO" id="GO:0016126">
    <property type="term" value="P:sterol biosynthetic process"/>
    <property type="evidence" value="ECO:0007669"/>
    <property type="project" value="UniProtKB-KW"/>
</dbReference>
<evidence type="ECO:0000313" key="14">
    <source>
        <dbReference type="EMBL" id="KAF2110480.1"/>
    </source>
</evidence>
<keyword evidence="11" id="KW-1207">Sterol metabolism</keyword>
<evidence type="ECO:0000256" key="13">
    <source>
        <dbReference type="SAM" id="Phobius"/>
    </source>
</evidence>
<evidence type="ECO:0000256" key="12">
    <source>
        <dbReference type="ARBA" id="ARBA00023221"/>
    </source>
</evidence>
<evidence type="ECO:0000256" key="4">
    <source>
        <dbReference type="ARBA" id="ARBA00022692"/>
    </source>
</evidence>
<keyword evidence="6" id="KW-0752">Steroid biosynthesis</keyword>
<dbReference type="EMBL" id="ML977338">
    <property type="protein sequence ID" value="KAF2110480.1"/>
    <property type="molecule type" value="Genomic_DNA"/>
</dbReference>
<protein>
    <submittedName>
        <fullName evidence="14">Ergosterol biosynthesis protein-like protein Erg28</fullName>
    </submittedName>
</protein>
<feature type="transmembrane region" description="Helical" evidence="13">
    <location>
        <begin position="80"/>
        <end position="99"/>
    </location>
</feature>
<keyword evidence="12" id="KW-0753">Steroid metabolism</keyword>
<accession>A0A6A5YTY3</accession>